<evidence type="ECO:0000313" key="5">
    <source>
        <dbReference type="Proteomes" id="UP000521872"/>
    </source>
</evidence>
<dbReference type="InterPro" id="IPR029058">
    <property type="entry name" value="AB_hydrolase_fold"/>
</dbReference>
<comment type="caution">
    <text evidence="4">The sequence shown here is derived from an EMBL/GenBank/DDBJ whole genome shotgun (WGS) entry which is preliminary data.</text>
</comment>
<sequence>MTRTHLLVLIHGMWGNPDHLAELARIARETHADPSSDGTKLHVLVAESIREDSTYDGIDWGGERVAKEVLSVVKDLATKGEEVVRFSVTGYSLGGLIARYCIGVLHQQHFFDTVEPVNFNTIATPHCGLPRYPSFFSSLTQTLGPKLLSRTGEQFYCADKWSPKGRPLLVVMADPNRIFYKALSQFEHIRIYANAVNDLTVPYVTAAIMTSDPFAESETNGIELEFQEKYACLIQNYALPAVPPPKPVKPTVLSKAWLQDLKPSKPFLPPFLQFRFPLNILLYTMLPILIPTFISLVLFRFTMASRSSRARIKALEKEAAHSGNQQTLVNLIAEIEREMEEAVVDMIDNPDPNSLYQTEVSKSHPIITPNHKQIANWLNSLPIKKELAYFPNVRNSHAMIISRDVKRFELHRLGEPLIRHWASSFIL</sequence>
<dbReference type="SUPFAM" id="SSF53474">
    <property type="entry name" value="alpha/beta-Hydrolases"/>
    <property type="match status" value="1"/>
</dbReference>
<dbReference type="InterPro" id="IPR007751">
    <property type="entry name" value="DUF676_lipase-like"/>
</dbReference>
<keyword evidence="5" id="KW-1185">Reference proteome</keyword>
<dbReference type="PANTHER" id="PTHR12482:SF62">
    <property type="entry name" value="LIPASE ROG1-RELATED"/>
    <property type="match status" value="1"/>
</dbReference>
<evidence type="ECO:0000259" key="3">
    <source>
        <dbReference type="Pfam" id="PF05057"/>
    </source>
</evidence>
<reference evidence="4 5" key="1">
    <citation type="submission" date="2019-12" db="EMBL/GenBank/DDBJ databases">
        <authorList>
            <person name="Floudas D."/>
            <person name="Bentzer J."/>
            <person name="Ahren D."/>
            <person name="Johansson T."/>
            <person name="Persson P."/>
            <person name="Tunlid A."/>
        </authorList>
    </citation>
    <scope>NUCLEOTIDE SEQUENCE [LARGE SCALE GENOMIC DNA]</scope>
    <source>
        <strain evidence="4 5">CBS 102.39</strain>
    </source>
</reference>
<evidence type="ECO:0000256" key="1">
    <source>
        <dbReference type="ARBA" id="ARBA00007920"/>
    </source>
</evidence>
<dbReference type="AlphaFoldDB" id="A0A8H4QH99"/>
<feature type="domain" description="DUF676" evidence="3">
    <location>
        <begin position="3"/>
        <end position="205"/>
    </location>
</feature>
<gene>
    <name evidence="4" type="ORF">D9613_007008</name>
</gene>
<dbReference type="EMBL" id="JAACJL010000058">
    <property type="protein sequence ID" value="KAF4610929.1"/>
    <property type="molecule type" value="Genomic_DNA"/>
</dbReference>
<protein>
    <recommendedName>
        <fullName evidence="3">DUF676 domain-containing protein</fullName>
    </recommendedName>
</protein>
<name>A0A8H4QH99_9AGAR</name>
<keyword evidence="2" id="KW-0472">Membrane</keyword>
<organism evidence="4 5">
    <name type="scientific">Agrocybe pediades</name>
    <dbReference type="NCBI Taxonomy" id="84607"/>
    <lineage>
        <taxon>Eukaryota</taxon>
        <taxon>Fungi</taxon>
        <taxon>Dikarya</taxon>
        <taxon>Basidiomycota</taxon>
        <taxon>Agaricomycotina</taxon>
        <taxon>Agaricomycetes</taxon>
        <taxon>Agaricomycetidae</taxon>
        <taxon>Agaricales</taxon>
        <taxon>Agaricineae</taxon>
        <taxon>Strophariaceae</taxon>
        <taxon>Agrocybe</taxon>
    </lineage>
</organism>
<feature type="transmembrane region" description="Helical" evidence="2">
    <location>
        <begin position="280"/>
        <end position="301"/>
    </location>
</feature>
<keyword evidence="2" id="KW-1133">Transmembrane helix</keyword>
<dbReference type="PANTHER" id="PTHR12482">
    <property type="entry name" value="LIPASE ROG1-RELATED-RELATED"/>
    <property type="match status" value="1"/>
</dbReference>
<evidence type="ECO:0000313" key="4">
    <source>
        <dbReference type="EMBL" id="KAF4610929.1"/>
    </source>
</evidence>
<dbReference type="Gene3D" id="3.40.50.1820">
    <property type="entry name" value="alpha/beta hydrolase"/>
    <property type="match status" value="1"/>
</dbReference>
<keyword evidence="2" id="KW-0812">Transmembrane</keyword>
<dbReference type="Proteomes" id="UP000521872">
    <property type="component" value="Unassembled WGS sequence"/>
</dbReference>
<evidence type="ECO:0000256" key="2">
    <source>
        <dbReference type="SAM" id="Phobius"/>
    </source>
</evidence>
<dbReference type="InterPro" id="IPR044294">
    <property type="entry name" value="Lipase-like"/>
</dbReference>
<proteinExistence type="inferred from homology"/>
<dbReference type="Pfam" id="PF05057">
    <property type="entry name" value="DUF676"/>
    <property type="match status" value="1"/>
</dbReference>
<comment type="similarity">
    <text evidence="1">Belongs to the putative lipase ROG1 family.</text>
</comment>
<accession>A0A8H4QH99</accession>